<dbReference type="Gene3D" id="2.102.10.10">
    <property type="entry name" value="Rieske [2Fe-2S] iron-sulphur domain"/>
    <property type="match status" value="1"/>
</dbReference>
<reference evidence="6 7" key="2">
    <citation type="submission" date="2016-12" db="EMBL/GenBank/DDBJ databases">
        <title>Draft Genome Sequence of Cystobacter ferrugineus Strain Cbfe23.</title>
        <authorList>
            <person name="Akbar S."/>
            <person name="Dowd S.E."/>
            <person name="Stevens D.C."/>
        </authorList>
    </citation>
    <scope>NUCLEOTIDE SEQUENCE [LARGE SCALE GENOMIC DNA]</scope>
    <source>
        <strain evidence="6 7">Cbfe23</strain>
    </source>
</reference>
<dbReference type="RefSeq" id="WP_071900032.1">
    <property type="nucleotide sequence ID" value="NZ_MPIN01000005.1"/>
</dbReference>
<evidence type="ECO:0000313" key="7">
    <source>
        <dbReference type="Proteomes" id="UP000182229"/>
    </source>
</evidence>
<protein>
    <recommendedName>
        <fullName evidence="5">Rieske domain-containing protein</fullName>
    </recommendedName>
</protein>
<dbReference type="Proteomes" id="UP000182229">
    <property type="component" value="Unassembled WGS sequence"/>
</dbReference>
<evidence type="ECO:0000256" key="1">
    <source>
        <dbReference type="ARBA" id="ARBA00022714"/>
    </source>
</evidence>
<dbReference type="EMBL" id="MPIN01000005">
    <property type="protein sequence ID" value="OJH38584.1"/>
    <property type="molecule type" value="Genomic_DNA"/>
</dbReference>
<feature type="domain" description="Rieske" evidence="5">
    <location>
        <begin position="1"/>
        <end position="60"/>
    </location>
</feature>
<gene>
    <name evidence="6" type="ORF">BON30_20285</name>
</gene>
<dbReference type="InterPro" id="IPR017941">
    <property type="entry name" value="Rieske_2Fe-2S"/>
</dbReference>
<evidence type="ECO:0000256" key="3">
    <source>
        <dbReference type="ARBA" id="ARBA00023004"/>
    </source>
</evidence>
<evidence type="ECO:0000256" key="4">
    <source>
        <dbReference type="ARBA" id="ARBA00023014"/>
    </source>
</evidence>
<organism evidence="6 7">
    <name type="scientific">Cystobacter ferrugineus</name>
    <dbReference type="NCBI Taxonomy" id="83449"/>
    <lineage>
        <taxon>Bacteria</taxon>
        <taxon>Pseudomonadati</taxon>
        <taxon>Myxococcota</taxon>
        <taxon>Myxococcia</taxon>
        <taxon>Myxococcales</taxon>
        <taxon>Cystobacterineae</taxon>
        <taxon>Archangiaceae</taxon>
        <taxon>Cystobacter</taxon>
    </lineage>
</organism>
<keyword evidence="4" id="KW-0411">Iron-sulfur</keyword>
<comment type="caution">
    <text evidence="6">The sequence shown here is derived from an EMBL/GenBank/DDBJ whole genome shotgun (WGS) entry which is preliminary data.</text>
</comment>
<dbReference type="InterPro" id="IPR036922">
    <property type="entry name" value="Rieske_2Fe-2S_sf"/>
</dbReference>
<evidence type="ECO:0000259" key="5">
    <source>
        <dbReference type="PROSITE" id="PS51296"/>
    </source>
</evidence>
<evidence type="ECO:0000313" key="6">
    <source>
        <dbReference type="EMBL" id="OJH38584.1"/>
    </source>
</evidence>
<dbReference type="STRING" id="83449.BON30_20285"/>
<dbReference type="OrthoDB" id="147178at2"/>
<name>A0A1L9B8L3_9BACT</name>
<sequence length="91" mass="10467">MIVRFEARHWERVRVGGEHYLCLKQGEGLVVIHERCRHRGGPLGLGTWNEKTQCVVCPWHELENTPRDMARRQVPSVRVGQSMTIVVPEPA</sequence>
<keyword evidence="3" id="KW-0408">Iron</keyword>
<keyword evidence="1" id="KW-0001">2Fe-2S</keyword>
<evidence type="ECO:0000256" key="2">
    <source>
        <dbReference type="ARBA" id="ARBA00022723"/>
    </source>
</evidence>
<keyword evidence="2" id="KW-0479">Metal-binding</keyword>
<accession>A0A1L9B8L3</accession>
<dbReference type="SUPFAM" id="SSF50022">
    <property type="entry name" value="ISP domain"/>
    <property type="match status" value="1"/>
</dbReference>
<dbReference type="Pfam" id="PF00355">
    <property type="entry name" value="Rieske"/>
    <property type="match status" value="1"/>
</dbReference>
<keyword evidence="7" id="KW-1185">Reference proteome</keyword>
<reference evidence="7" key="1">
    <citation type="submission" date="2016-11" db="EMBL/GenBank/DDBJ databases">
        <authorList>
            <person name="Shukria A."/>
            <person name="Stevens D.C."/>
        </authorList>
    </citation>
    <scope>NUCLEOTIDE SEQUENCE [LARGE SCALE GENOMIC DNA]</scope>
    <source>
        <strain evidence="7">Cbfe23</strain>
    </source>
</reference>
<dbReference type="AlphaFoldDB" id="A0A1L9B8L3"/>
<dbReference type="PROSITE" id="PS51296">
    <property type="entry name" value="RIESKE"/>
    <property type="match status" value="1"/>
</dbReference>
<dbReference type="GO" id="GO:0051537">
    <property type="term" value="F:2 iron, 2 sulfur cluster binding"/>
    <property type="evidence" value="ECO:0007669"/>
    <property type="project" value="UniProtKB-KW"/>
</dbReference>
<dbReference type="GO" id="GO:0046872">
    <property type="term" value="F:metal ion binding"/>
    <property type="evidence" value="ECO:0007669"/>
    <property type="project" value="UniProtKB-KW"/>
</dbReference>
<proteinExistence type="predicted"/>